<dbReference type="InterPro" id="IPR042092">
    <property type="entry name" value="PsdUridine_s_RsuA/RluB/E/F_cat"/>
</dbReference>
<dbReference type="InterPro" id="IPR020094">
    <property type="entry name" value="TruA/RsuA/RluB/E/F_N"/>
</dbReference>
<dbReference type="SUPFAM" id="SSF55120">
    <property type="entry name" value="Pseudouridine synthase"/>
    <property type="match status" value="1"/>
</dbReference>
<keyword evidence="3 5" id="KW-0694">RNA-binding</keyword>
<dbReference type="GO" id="GO:0003723">
    <property type="term" value="F:RNA binding"/>
    <property type="evidence" value="ECO:0007669"/>
    <property type="project" value="UniProtKB-KW"/>
</dbReference>
<dbReference type="OrthoDB" id="9807213at2"/>
<dbReference type="InterPro" id="IPR018496">
    <property type="entry name" value="PsdUridine_synth_RsuA/RluB_CS"/>
</dbReference>
<dbReference type="InterPro" id="IPR006145">
    <property type="entry name" value="PsdUridine_synth_RsuA/RluA"/>
</dbReference>
<dbReference type="AlphaFoldDB" id="B0T1Z8"/>
<dbReference type="Pfam" id="PF00849">
    <property type="entry name" value="PseudoU_synth_2"/>
    <property type="match status" value="1"/>
</dbReference>
<dbReference type="STRING" id="366602.Caul_4639"/>
<dbReference type="PANTHER" id="PTHR47683">
    <property type="entry name" value="PSEUDOURIDINE SYNTHASE FAMILY PROTEIN-RELATED"/>
    <property type="match status" value="1"/>
</dbReference>
<reference evidence="9" key="1">
    <citation type="submission" date="2008-01" db="EMBL/GenBank/DDBJ databases">
        <title>Complete sequence of chromosome of Caulobacter sp. K31.</title>
        <authorList>
            <consortium name="US DOE Joint Genome Institute"/>
            <person name="Copeland A."/>
            <person name="Lucas S."/>
            <person name="Lapidus A."/>
            <person name="Barry K."/>
            <person name="Glavina del Rio T."/>
            <person name="Dalin E."/>
            <person name="Tice H."/>
            <person name="Pitluck S."/>
            <person name="Bruce D."/>
            <person name="Goodwin L."/>
            <person name="Thompson L.S."/>
            <person name="Brettin T."/>
            <person name="Detter J.C."/>
            <person name="Han C."/>
            <person name="Schmutz J."/>
            <person name="Larimer F."/>
            <person name="Land M."/>
            <person name="Hauser L."/>
            <person name="Kyrpides N."/>
            <person name="Kim E."/>
            <person name="Stephens C."/>
            <person name="Richardson P."/>
        </authorList>
    </citation>
    <scope>NUCLEOTIDE SEQUENCE [LARGE SCALE GENOMIC DNA]</scope>
    <source>
        <strain evidence="9">K31</strain>
    </source>
</reference>
<evidence type="ECO:0000313" key="9">
    <source>
        <dbReference type="EMBL" id="ABZ73759.1"/>
    </source>
</evidence>
<accession>B0T1Z8</accession>
<dbReference type="Pfam" id="PF01479">
    <property type="entry name" value="S4"/>
    <property type="match status" value="1"/>
</dbReference>
<dbReference type="InterPro" id="IPR002942">
    <property type="entry name" value="S4_RNA-bd"/>
</dbReference>
<dbReference type="GO" id="GO:0120159">
    <property type="term" value="F:rRNA pseudouridine synthase activity"/>
    <property type="evidence" value="ECO:0007669"/>
    <property type="project" value="UniProtKB-ARBA"/>
</dbReference>
<feature type="compositionally biased region" description="Basic and acidic residues" evidence="7">
    <location>
        <begin position="366"/>
        <end position="396"/>
    </location>
</feature>
<feature type="domain" description="RNA-binding S4" evidence="8">
    <location>
        <begin position="24"/>
        <end position="82"/>
    </location>
</feature>
<dbReference type="KEGG" id="cak:Caul_4639"/>
<dbReference type="Gene3D" id="3.10.290.10">
    <property type="entry name" value="RNA-binding S4 domain"/>
    <property type="match status" value="1"/>
</dbReference>
<dbReference type="CDD" id="cd02556">
    <property type="entry name" value="PseudoU_synth_RluB"/>
    <property type="match status" value="1"/>
</dbReference>
<dbReference type="PROSITE" id="PS50889">
    <property type="entry name" value="S4"/>
    <property type="match status" value="1"/>
</dbReference>
<dbReference type="GO" id="GO:0000455">
    <property type="term" value="P:enzyme-directed rRNA pseudouridine synthesis"/>
    <property type="evidence" value="ECO:0007669"/>
    <property type="project" value="UniProtKB-ARBA"/>
</dbReference>
<feature type="compositionally biased region" description="Low complexity" evidence="7">
    <location>
        <begin position="439"/>
        <end position="450"/>
    </location>
</feature>
<dbReference type="HOGENOM" id="CLU_024979_1_0_5"/>
<evidence type="ECO:0000259" key="8">
    <source>
        <dbReference type="SMART" id="SM00363"/>
    </source>
</evidence>
<dbReference type="EMBL" id="CP000927">
    <property type="protein sequence ID" value="ABZ73759.1"/>
    <property type="molecule type" value="Genomic_DNA"/>
</dbReference>
<name>B0T1Z8_CAUSK</name>
<feature type="compositionally biased region" description="Basic and acidic residues" evidence="7">
    <location>
        <begin position="1"/>
        <end position="11"/>
    </location>
</feature>
<evidence type="ECO:0000256" key="3">
    <source>
        <dbReference type="ARBA" id="ARBA00022884"/>
    </source>
</evidence>
<dbReference type="InterPro" id="IPR050343">
    <property type="entry name" value="RsuA_PseudoU_synthase"/>
</dbReference>
<dbReference type="Gene3D" id="3.30.70.580">
    <property type="entry name" value="Pseudouridine synthase I, catalytic domain, N-terminal subdomain"/>
    <property type="match status" value="1"/>
</dbReference>
<dbReference type="eggNOG" id="COG1187">
    <property type="taxonomic scope" value="Bacteria"/>
</dbReference>
<feature type="compositionally biased region" description="Low complexity" evidence="7">
    <location>
        <begin position="492"/>
        <end position="501"/>
    </location>
</feature>
<evidence type="ECO:0000256" key="6">
    <source>
        <dbReference type="RuleBase" id="RU003887"/>
    </source>
</evidence>
<comment type="catalytic activity">
    <reaction evidence="1">
        <text>a uridine in RNA = a pseudouridine in RNA</text>
        <dbReference type="Rhea" id="RHEA:48348"/>
        <dbReference type="Rhea" id="RHEA-COMP:12068"/>
        <dbReference type="Rhea" id="RHEA-COMP:12069"/>
        <dbReference type="ChEBI" id="CHEBI:65314"/>
        <dbReference type="ChEBI" id="CHEBI:65315"/>
    </reaction>
</comment>
<sequence>MTEKYQPHLHDNAIPGQDDDGEGARVAKMLARAGVASRRAVERLIEDGRVALNGEVLTTPAIKVRPGDILTVDGKMIDEPEATRVFRYHKPSGLMTTHNDPKQRPTVFQALPRDLPRLISVGRLDLNSEGLLLLTNDGALSRALEMPQNAWVRRYRARAFGDTTQAKLDKLKDGCTVEGVRYGPIEARLDKAQEKAGGGKNIWITLTLSEGKNREVRRVLESIGLKVNRLIRLSYGPFALGTLLPGQVEEVGPRVIRELLEGIVAEENMPKGDKPQFIGVADPLKAVGTAGGGDMQRRGVPRTNKLTQVSIITPEEPVEEEKFVRKPGWAKPKKKPAIVGREPVRTAKKSIESKMIGPKPLSYRDAAAKRVRDKGMADKNAADKRAASGKPARPDKPAGQPSGGHTSKPKLGALRANGYKPLTEGPARSAGKPGGARPGGKPSTVKAAGAGKPGEPGKVWSKPGMAKSAGPRPDGPKGPPRAGGKPGGPRPGGSSAPRGKR</sequence>
<dbReference type="SMART" id="SM00363">
    <property type="entry name" value="S4"/>
    <property type="match status" value="1"/>
</dbReference>
<dbReference type="InterPro" id="IPR036986">
    <property type="entry name" value="S4_RNA-bd_sf"/>
</dbReference>
<evidence type="ECO:0000256" key="4">
    <source>
        <dbReference type="ARBA" id="ARBA00023235"/>
    </source>
</evidence>
<evidence type="ECO:0000256" key="7">
    <source>
        <dbReference type="SAM" id="MobiDB-lite"/>
    </source>
</evidence>
<feature type="compositionally biased region" description="Basic and acidic residues" evidence="7">
    <location>
        <begin position="342"/>
        <end position="352"/>
    </location>
</feature>
<comment type="similarity">
    <text evidence="2 6">Belongs to the pseudouridine synthase RsuA family.</text>
</comment>
<dbReference type="PANTHER" id="PTHR47683:SF3">
    <property type="entry name" value="RIBOSOMAL LARGE SUBUNIT PSEUDOURIDINE SYNTHASE B"/>
    <property type="match status" value="1"/>
</dbReference>
<dbReference type="SUPFAM" id="SSF55174">
    <property type="entry name" value="Alpha-L RNA-binding motif"/>
    <property type="match status" value="1"/>
</dbReference>
<evidence type="ECO:0000256" key="2">
    <source>
        <dbReference type="ARBA" id="ARBA00008348"/>
    </source>
</evidence>
<dbReference type="PROSITE" id="PS01149">
    <property type="entry name" value="PSI_RSU"/>
    <property type="match status" value="1"/>
</dbReference>
<keyword evidence="4 6" id="KW-0413">Isomerase</keyword>
<dbReference type="Gene3D" id="3.30.70.1560">
    <property type="entry name" value="Alpha-L RNA-binding motif"/>
    <property type="match status" value="1"/>
</dbReference>
<evidence type="ECO:0000256" key="1">
    <source>
        <dbReference type="ARBA" id="ARBA00000073"/>
    </source>
</evidence>
<dbReference type="NCBIfam" id="TIGR00093">
    <property type="entry name" value="pseudouridine synthase"/>
    <property type="match status" value="1"/>
</dbReference>
<proteinExistence type="inferred from homology"/>
<dbReference type="InterPro" id="IPR020103">
    <property type="entry name" value="PsdUridine_synth_cat_dom_sf"/>
</dbReference>
<organism evidence="9">
    <name type="scientific">Caulobacter sp. (strain K31)</name>
    <dbReference type="NCBI Taxonomy" id="366602"/>
    <lineage>
        <taxon>Bacteria</taxon>
        <taxon>Pseudomonadati</taxon>
        <taxon>Pseudomonadota</taxon>
        <taxon>Alphaproteobacteria</taxon>
        <taxon>Caulobacterales</taxon>
        <taxon>Caulobacteraceae</taxon>
        <taxon>Caulobacter</taxon>
    </lineage>
</organism>
<dbReference type="EC" id="5.4.99.-" evidence="6"/>
<dbReference type="CDD" id="cd00165">
    <property type="entry name" value="S4"/>
    <property type="match status" value="1"/>
</dbReference>
<protein>
    <recommendedName>
        <fullName evidence="6">Pseudouridine synthase</fullName>
        <ecNumber evidence="6">5.4.99.-</ecNumber>
    </recommendedName>
</protein>
<evidence type="ECO:0000256" key="5">
    <source>
        <dbReference type="PROSITE-ProRule" id="PRU00182"/>
    </source>
</evidence>
<feature type="region of interest" description="Disordered" evidence="7">
    <location>
        <begin position="327"/>
        <end position="501"/>
    </location>
</feature>
<dbReference type="InterPro" id="IPR000748">
    <property type="entry name" value="PsdUridine_synth_RsuA/RluB/E/F"/>
</dbReference>
<gene>
    <name evidence="9" type="ordered locus">Caul_4639</name>
</gene>
<feature type="region of interest" description="Disordered" evidence="7">
    <location>
        <begin position="1"/>
        <end position="21"/>
    </location>
</feature>